<dbReference type="InterPro" id="IPR036047">
    <property type="entry name" value="F-box-like_dom_sf"/>
</dbReference>
<evidence type="ECO:0000256" key="1">
    <source>
        <dbReference type="SAM" id="MobiDB-lite"/>
    </source>
</evidence>
<dbReference type="InParanoid" id="A0A0Q3GWD1"/>
<evidence type="ECO:0000313" key="5">
    <source>
        <dbReference type="Proteomes" id="UP000008810"/>
    </source>
</evidence>
<dbReference type="PANTHER" id="PTHR33110:SF100">
    <property type="entry name" value="F-BOX DOMAIN-CONTAINING PROTEIN"/>
    <property type="match status" value="1"/>
</dbReference>
<dbReference type="Gene3D" id="1.20.1280.50">
    <property type="match status" value="1"/>
</dbReference>
<dbReference type="EMBL" id="CM000880">
    <property type="protein sequence ID" value="KQK15312.1"/>
    <property type="molecule type" value="Genomic_DNA"/>
</dbReference>
<reference evidence="4" key="3">
    <citation type="submission" date="2018-08" db="UniProtKB">
        <authorList>
            <consortium name="EnsemblPlants"/>
        </authorList>
    </citation>
    <scope>IDENTIFICATION</scope>
    <source>
        <strain evidence="4">cv. Bd21</strain>
    </source>
</reference>
<dbReference type="Proteomes" id="UP000008810">
    <property type="component" value="Chromosome 1"/>
</dbReference>
<dbReference type="OrthoDB" id="692093at2759"/>
<gene>
    <name evidence="3" type="ORF">BRADI_1g21846v3</name>
</gene>
<evidence type="ECO:0000259" key="2">
    <source>
        <dbReference type="Pfam" id="PF03478"/>
    </source>
</evidence>
<feature type="compositionally biased region" description="Polar residues" evidence="1">
    <location>
        <begin position="259"/>
        <end position="269"/>
    </location>
</feature>
<dbReference type="Gramene" id="KQK15312">
    <property type="protein sequence ID" value="KQK15312"/>
    <property type="gene ID" value="BRADI_1g21846v3"/>
</dbReference>
<organism evidence="3">
    <name type="scientific">Brachypodium distachyon</name>
    <name type="common">Purple false brome</name>
    <name type="synonym">Trachynia distachya</name>
    <dbReference type="NCBI Taxonomy" id="15368"/>
    <lineage>
        <taxon>Eukaryota</taxon>
        <taxon>Viridiplantae</taxon>
        <taxon>Streptophyta</taxon>
        <taxon>Embryophyta</taxon>
        <taxon>Tracheophyta</taxon>
        <taxon>Spermatophyta</taxon>
        <taxon>Magnoliopsida</taxon>
        <taxon>Liliopsida</taxon>
        <taxon>Poales</taxon>
        <taxon>Poaceae</taxon>
        <taxon>BOP clade</taxon>
        <taxon>Pooideae</taxon>
        <taxon>Stipodae</taxon>
        <taxon>Brachypodieae</taxon>
        <taxon>Brachypodium</taxon>
    </lineage>
</organism>
<reference evidence="3 4" key="1">
    <citation type="journal article" date="2010" name="Nature">
        <title>Genome sequencing and analysis of the model grass Brachypodium distachyon.</title>
        <authorList>
            <consortium name="International Brachypodium Initiative"/>
        </authorList>
    </citation>
    <scope>NUCLEOTIDE SEQUENCE [LARGE SCALE GENOMIC DNA]</scope>
    <source>
        <strain evidence="3 4">Bd21</strain>
    </source>
</reference>
<feature type="region of interest" description="Disordered" evidence="1">
    <location>
        <begin position="231"/>
        <end position="321"/>
    </location>
</feature>
<evidence type="ECO:0000313" key="3">
    <source>
        <dbReference type="EMBL" id="KQK15312.1"/>
    </source>
</evidence>
<feature type="domain" description="KIB1-4 beta-propeller" evidence="2">
    <location>
        <begin position="65"/>
        <end position="366"/>
    </location>
</feature>
<dbReference type="PANTHER" id="PTHR33110">
    <property type="entry name" value="F-BOX/KELCH-REPEAT PROTEIN-RELATED"/>
    <property type="match status" value="1"/>
</dbReference>
<dbReference type="EnsemblPlants" id="KQK15312">
    <property type="protein sequence ID" value="KQK15312"/>
    <property type="gene ID" value="BRADI_1g21846v3"/>
</dbReference>
<feature type="compositionally biased region" description="Acidic residues" evidence="1">
    <location>
        <begin position="294"/>
        <end position="312"/>
    </location>
</feature>
<dbReference type="InterPro" id="IPR005174">
    <property type="entry name" value="KIB1-4_b-propeller"/>
</dbReference>
<name>A0A0Q3GWD1_BRADI</name>
<dbReference type="AlphaFoldDB" id="A0A0Q3GWD1"/>
<dbReference type="SUPFAM" id="SSF81383">
    <property type="entry name" value="F-box domain"/>
    <property type="match status" value="1"/>
</dbReference>
<feature type="compositionally biased region" description="Basic and acidic residues" evidence="1">
    <location>
        <begin position="281"/>
        <end position="293"/>
    </location>
</feature>
<dbReference type="Pfam" id="PF03478">
    <property type="entry name" value="Beta-prop_KIB1-4"/>
    <property type="match status" value="1"/>
</dbReference>
<sequence length="396" mass="44282">MSSSLPQPSSPWADLLPELTGRVIARLPFHQDRARFRAVCRPWHSAVRHHVRPELPWIIRSDGSFVTLPDRKVHHRVTFPGDTVFVGASNNWLVLYRMISTDNGRRSYLLHDPFTDTSVPLPALDRLVGKVSHVFEIRNVLLRSTQDDIVAVTTNNLNYPIILCRPGKWEAWFPAREEMPYASIFDVVFCGDALYGITHHGGLVMMDIDEDDDGTPAINNVEYVIMPTMVGGAEDGEGESGDNGHVSGNDGDEADSEYNKASSIDQDTLSILDESGDDNAIADHRSSEDKDNGDQEEVSSEEDEEEVEDGFYDDMASSSSGTTRHLFVSNGKLLMLKRQQYLPFSYRPYNLKVEVLEADVGANAWVLSPTCVTGTLFVSAKDTQHIFLLPRRRQTN</sequence>
<accession>A0A0Q3GWD1</accession>
<evidence type="ECO:0000313" key="4">
    <source>
        <dbReference type="EnsemblPlants" id="KQK15312"/>
    </source>
</evidence>
<protein>
    <recommendedName>
        <fullName evidence="2">KIB1-4 beta-propeller domain-containing protein</fullName>
    </recommendedName>
</protein>
<reference evidence="3" key="2">
    <citation type="submission" date="2017-06" db="EMBL/GenBank/DDBJ databases">
        <title>WGS assembly of Brachypodium distachyon.</title>
        <authorList>
            <consortium name="The International Brachypodium Initiative"/>
            <person name="Lucas S."/>
            <person name="Harmon-Smith M."/>
            <person name="Lail K."/>
            <person name="Tice H."/>
            <person name="Grimwood J."/>
            <person name="Bruce D."/>
            <person name="Barry K."/>
            <person name="Shu S."/>
            <person name="Lindquist E."/>
            <person name="Wang M."/>
            <person name="Pitluck S."/>
            <person name="Vogel J.P."/>
            <person name="Garvin D.F."/>
            <person name="Mockler T.C."/>
            <person name="Schmutz J."/>
            <person name="Rokhsar D."/>
            <person name="Bevan M.W."/>
        </authorList>
    </citation>
    <scope>NUCLEOTIDE SEQUENCE</scope>
    <source>
        <strain evidence="3">Bd21</strain>
    </source>
</reference>
<proteinExistence type="predicted"/>
<keyword evidence="5" id="KW-1185">Reference proteome</keyword>